<dbReference type="SUPFAM" id="SSF54427">
    <property type="entry name" value="NTF2-like"/>
    <property type="match status" value="1"/>
</dbReference>
<keyword evidence="3" id="KW-1185">Reference proteome</keyword>
<feature type="domain" description="SnoaL-like" evidence="1">
    <location>
        <begin position="12"/>
        <end position="93"/>
    </location>
</feature>
<dbReference type="Gene3D" id="3.10.450.50">
    <property type="match status" value="1"/>
</dbReference>
<proteinExistence type="predicted"/>
<comment type="caution">
    <text evidence="2">The sequence shown here is derived from an EMBL/GenBank/DDBJ whole genome shotgun (WGS) entry which is preliminary data.</text>
</comment>
<dbReference type="AlphaFoldDB" id="A0A2M9R5H8"/>
<evidence type="ECO:0000313" key="3">
    <source>
        <dbReference type="Proteomes" id="UP000231960"/>
    </source>
</evidence>
<name>A0A2M9R5H8_9FLAO</name>
<dbReference type="RefSeq" id="WP_100677680.1">
    <property type="nucleotide sequence ID" value="NZ_NIPO01000001.1"/>
</dbReference>
<dbReference type="Proteomes" id="UP000231960">
    <property type="component" value="Unassembled WGS sequence"/>
</dbReference>
<dbReference type="OrthoDB" id="6692273at2"/>
<dbReference type="InterPro" id="IPR037401">
    <property type="entry name" value="SnoaL-like"/>
</dbReference>
<dbReference type="InterPro" id="IPR032710">
    <property type="entry name" value="NTF2-like_dom_sf"/>
</dbReference>
<evidence type="ECO:0000259" key="1">
    <source>
        <dbReference type="Pfam" id="PF12680"/>
    </source>
</evidence>
<gene>
    <name evidence="2" type="ORF">CDL10_05930</name>
</gene>
<evidence type="ECO:0000313" key="2">
    <source>
        <dbReference type="EMBL" id="PJR04116.1"/>
    </source>
</evidence>
<accession>A0A2M9R5H8</accession>
<dbReference type="EMBL" id="NIPO01000001">
    <property type="protein sequence ID" value="PJR04116.1"/>
    <property type="molecule type" value="Genomic_DNA"/>
</dbReference>
<reference evidence="2 3" key="1">
    <citation type="submission" date="2017-06" db="EMBL/GenBank/DDBJ databases">
        <title>Description of Avrilella dinanensis gen. nov. sp. nov.</title>
        <authorList>
            <person name="Leyer C."/>
            <person name="Sassi M."/>
            <person name="Minet J."/>
            <person name="Kayal S."/>
            <person name="Cattoir V."/>
        </authorList>
    </citation>
    <scope>NUCLEOTIDE SEQUENCE [LARGE SCALE GENOMIC DNA]</scope>
    <source>
        <strain evidence="2 3">UR159</strain>
    </source>
</reference>
<organism evidence="2 3">
    <name type="scientific">Avrilella dinanensis</name>
    <dbReference type="NCBI Taxonomy" id="2008672"/>
    <lineage>
        <taxon>Bacteria</taxon>
        <taxon>Pseudomonadati</taxon>
        <taxon>Bacteroidota</taxon>
        <taxon>Flavobacteriia</taxon>
        <taxon>Flavobacteriales</taxon>
        <taxon>Flavobacteriaceae</taxon>
        <taxon>Avrilella</taxon>
    </lineage>
</organism>
<protein>
    <recommendedName>
        <fullName evidence="1">SnoaL-like domain-containing protein</fullName>
    </recommendedName>
</protein>
<sequence length="93" mass="10539">MNNQDIFVEANKALAEGEYEKFITYCAEDIKWINVGGSAFNGKAETLKYISSAYDDETFTTENHITEKDIVVEFGQITFEKNGDTKESSYCDI</sequence>
<dbReference type="Pfam" id="PF12680">
    <property type="entry name" value="SnoaL_2"/>
    <property type="match status" value="1"/>
</dbReference>